<proteinExistence type="predicted"/>
<evidence type="ECO:0000313" key="2">
    <source>
        <dbReference type="EnsemblMetazoa" id="G33528.1:cds"/>
    </source>
</evidence>
<sequence>MGPVNRMIINLNLSSRTEHEKDKDVDESDSPQFKRKRSPSPPTGNLPKLQRPAKRHEPMRQSLQMDDYFIPRSEILNNPSQHSQQSIETERRRVVRMSMDSLIGQNGGRPSEAELQSLARLMASHYPSLRDKPLEGLRDNYNSLVGFLRRRMYNITPPVSTKGRKNGYKYIFIFKYLIVRWPKII</sequence>
<keyword evidence="3" id="KW-1185">Reference proteome</keyword>
<dbReference type="Proteomes" id="UP000005408">
    <property type="component" value="Unassembled WGS sequence"/>
</dbReference>
<accession>A0A8W8MEY4</accession>
<protein>
    <submittedName>
        <fullName evidence="2">Uncharacterized protein</fullName>
    </submittedName>
</protein>
<organism evidence="2 3">
    <name type="scientific">Magallana gigas</name>
    <name type="common">Pacific oyster</name>
    <name type="synonym">Crassostrea gigas</name>
    <dbReference type="NCBI Taxonomy" id="29159"/>
    <lineage>
        <taxon>Eukaryota</taxon>
        <taxon>Metazoa</taxon>
        <taxon>Spiralia</taxon>
        <taxon>Lophotrochozoa</taxon>
        <taxon>Mollusca</taxon>
        <taxon>Bivalvia</taxon>
        <taxon>Autobranchia</taxon>
        <taxon>Pteriomorphia</taxon>
        <taxon>Ostreida</taxon>
        <taxon>Ostreoidea</taxon>
        <taxon>Ostreidae</taxon>
        <taxon>Magallana</taxon>
    </lineage>
</organism>
<feature type="region of interest" description="Disordered" evidence="1">
    <location>
        <begin position="1"/>
        <end position="61"/>
    </location>
</feature>
<evidence type="ECO:0000313" key="3">
    <source>
        <dbReference type="Proteomes" id="UP000005408"/>
    </source>
</evidence>
<evidence type="ECO:0000256" key="1">
    <source>
        <dbReference type="SAM" id="MobiDB-lite"/>
    </source>
</evidence>
<dbReference type="EnsemblMetazoa" id="G33528.1">
    <property type="protein sequence ID" value="G33528.1:cds"/>
    <property type="gene ID" value="G33528"/>
</dbReference>
<dbReference type="AlphaFoldDB" id="A0A8W8MEY4"/>
<name>A0A8W8MEY4_MAGGI</name>
<reference evidence="2" key="1">
    <citation type="submission" date="2022-08" db="UniProtKB">
        <authorList>
            <consortium name="EnsemblMetazoa"/>
        </authorList>
    </citation>
    <scope>IDENTIFICATION</scope>
    <source>
        <strain evidence="2">05x7-T-G4-1.051#20</strain>
    </source>
</reference>